<evidence type="ECO:0000313" key="4">
    <source>
        <dbReference type="Proteomes" id="UP000663832"/>
    </source>
</evidence>
<proteinExistence type="predicted"/>
<evidence type="ECO:0000313" key="5">
    <source>
        <dbReference type="Proteomes" id="UP000663877"/>
    </source>
</evidence>
<feature type="domain" description="PLD phosphodiesterase" evidence="1">
    <location>
        <begin position="113"/>
        <end position="140"/>
    </location>
</feature>
<reference evidence="2" key="1">
    <citation type="submission" date="2021-02" db="EMBL/GenBank/DDBJ databases">
        <authorList>
            <person name="Nowell W R."/>
        </authorList>
    </citation>
    <scope>NUCLEOTIDE SEQUENCE</scope>
</reference>
<dbReference type="EMBL" id="CAJNOI010000032">
    <property type="protein sequence ID" value="CAF0885410.1"/>
    <property type="molecule type" value="Genomic_DNA"/>
</dbReference>
<organism evidence="2 5">
    <name type="scientific">Adineta steineri</name>
    <dbReference type="NCBI Taxonomy" id="433720"/>
    <lineage>
        <taxon>Eukaryota</taxon>
        <taxon>Metazoa</taxon>
        <taxon>Spiralia</taxon>
        <taxon>Gnathifera</taxon>
        <taxon>Rotifera</taxon>
        <taxon>Eurotatoria</taxon>
        <taxon>Bdelloidea</taxon>
        <taxon>Adinetida</taxon>
        <taxon>Adinetidae</taxon>
        <taxon>Adineta</taxon>
    </lineage>
</organism>
<protein>
    <recommendedName>
        <fullName evidence="1">PLD phosphodiesterase domain-containing protein</fullName>
    </recommendedName>
</protein>
<name>A0A813YKD8_9BILA</name>
<keyword evidence="4" id="KW-1185">Reference proteome</keyword>
<dbReference type="Proteomes" id="UP000663877">
    <property type="component" value="Unassembled WGS sequence"/>
</dbReference>
<dbReference type="PROSITE" id="PS50035">
    <property type="entry name" value="PLD"/>
    <property type="match status" value="1"/>
</dbReference>
<dbReference type="Proteomes" id="UP000663832">
    <property type="component" value="Unassembled WGS sequence"/>
</dbReference>
<dbReference type="OrthoDB" id="10034930at2759"/>
<accession>A0A813YKD8</accession>
<evidence type="ECO:0000259" key="1">
    <source>
        <dbReference type="PROSITE" id="PS50035"/>
    </source>
</evidence>
<dbReference type="AlphaFoldDB" id="A0A813YKD8"/>
<sequence length="382" mass="44331">MTRNRNAIQSISTKKSIDFISTNKLLNKESITLSTIEQKQSQIYMDNLTSTESNHHDIKPIVKSSYQIPSPTILLPGEFSSSPKSTTNINTIINKIQRSSPIENNRNLSIFNQLNLFHLKNHIIDDDKISVSSINLDQQSLSSSSQISLSNTTITTQQIQTSQHIFSPKQTPVILPNRQIPNSRISLSQMINDLDNTNPILSQDIESFPFKLFRDRIDNENIQFERPIDTSPQLKIHQEIKHEQESLWKTKLTLKTLLSMANRDEAQALKNRKPIDYHMFLTNKFNKKSIFQYNDHIDTKFTANIKQIPIEQDYKENRNLYKRLFNTMGLRKPINTKNKVESIKKIKTKRMTKNKKTLHYLPNNKNEQQSILINYQAVPISK</sequence>
<dbReference type="GO" id="GO:0003824">
    <property type="term" value="F:catalytic activity"/>
    <property type="evidence" value="ECO:0007669"/>
    <property type="project" value="InterPro"/>
</dbReference>
<comment type="caution">
    <text evidence="2">The sequence shown here is derived from an EMBL/GenBank/DDBJ whole genome shotgun (WGS) entry which is preliminary data.</text>
</comment>
<evidence type="ECO:0000313" key="3">
    <source>
        <dbReference type="EMBL" id="CAF1158456.1"/>
    </source>
</evidence>
<dbReference type="EMBL" id="CAJNOM010000159">
    <property type="protein sequence ID" value="CAF1158456.1"/>
    <property type="molecule type" value="Genomic_DNA"/>
</dbReference>
<dbReference type="InterPro" id="IPR001736">
    <property type="entry name" value="PLipase_D/transphosphatidylase"/>
</dbReference>
<gene>
    <name evidence="2" type="ORF">BJG266_LOCUS9655</name>
    <name evidence="3" type="ORF">QVE165_LOCUS23415</name>
</gene>
<evidence type="ECO:0000313" key="2">
    <source>
        <dbReference type="EMBL" id="CAF0885410.1"/>
    </source>
</evidence>